<dbReference type="PANTHER" id="PTHR43806:SF11">
    <property type="entry name" value="CEREVISIN-RELATED"/>
    <property type="match status" value="1"/>
</dbReference>
<name>D3S0G2_FERPA</name>
<dbReference type="GeneID" id="8779629"/>
<dbReference type="GO" id="GO:0005615">
    <property type="term" value="C:extracellular space"/>
    <property type="evidence" value="ECO:0007669"/>
    <property type="project" value="TreeGrafter"/>
</dbReference>
<evidence type="ECO:0000313" key="10">
    <source>
        <dbReference type="EMBL" id="ADC66225.1"/>
    </source>
</evidence>
<proteinExistence type="inferred from homology"/>
<dbReference type="PROSITE" id="PS00138">
    <property type="entry name" value="SUBTILASE_SER"/>
    <property type="match status" value="1"/>
</dbReference>
<keyword evidence="11" id="KW-1185">Reference proteome</keyword>
<dbReference type="HOGENOM" id="CLU_011263_15_0_2"/>
<accession>D3S0G2</accession>
<reference evidence="11" key="1">
    <citation type="submission" date="2010-02" db="EMBL/GenBank/DDBJ databases">
        <title>Complete sequence of Ferroglobus placidus DSM 10642.</title>
        <authorList>
            <consortium name="US DOE Joint Genome Institute"/>
            <person name="Lucas S."/>
            <person name="Copeland A."/>
            <person name="Lapidus A."/>
            <person name="Cheng J.-F."/>
            <person name="Bruce D."/>
            <person name="Goodwin L."/>
            <person name="Pitluck S."/>
            <person name="Saunders E."/>
            <person name="Brettin T."/>
            <person name="Detter J.C."/>
            <person name="Han C."/>
            <person name="Tapia R."/>
            <person name="Larimer F."/>
            <person name="Land M."/>
            <person name="Hauser L."/>
            <person name="Kyrpides N."/>
            <person name="Ivanova N."/>
            <person name="Holmes D."/>
            <person name="Lovley D."/>
            <person name="Kyrpides N."/>
            <person name="Anderson I.J."/>
            <person name="Woyke T."/>
        </authorList>
    </citation>
    <scope>NUCLEOTIDE SEQUENCE [LARGE SCALE GENOMIC DNA]</scope>
    <source>
        <strain evidence="11">DSM 10642 / AEDII12DO</strain>
    </source>
</reference>
<feature type="active site" description="Charge relay system" evidence="6">
    <location>
        <position position="352"/>
    </location>
</feature>
<dbReference type="MEROPS" id="S08.129"/>
<evidence type="ECO:0000256" key="5">
    <source>
        <dbReference type="ARBA" id="ARBA00022825"/>
    </source>
</evidence>
<reference evidence="10 11" key="2">
    <citation type="journal article" date="2011" name="Stand. Genomic Sci.">
        <title>Complete genome sequence of Ferroglobus placidus AEDII12DO.</title>
        <authorList>
            <person name="Anderson I."/>
            <person name="Risso C."/>
            <person name="Holmes D."/>
            <person name="Lucas S."/>
            <person name="Copeland A."/>
            <person name="Lapidus A."/>
            <person name="Cheng J.F."/>
            <person name="Bruce D."/>
            <person name="Goodwin L."/>
            <person name="Pitluck S."/>
            <person name="Saunders E."/>
            <person name="Brettin T."/>
            <person name="Detter J.C."/>
            <person name="Han C."/>
            <person name="Tapia R."/>
            <person name="Larimer F."/>
            <person name="Land M."/>
            <person name="Hauser L."/>
            <person name="Woyke T."/>
            <person name="Lovley D."/>
            <person name="Kyrpides N."/>
            <person name="Ivanova N."/>
        </authorList>
    </citation>
    <scope>NUCLEOTIDE SEQUENCE [LARGE SCALE GENOMIC DNA]</scope>
    <source>
        <strain evidence="11">DSM 10642 / AEDII12DO</strain>
    </source>
</reference>
<sequence>MGHKELAVLLAVILILIAGIAVAAETKNVRVIIKVNEKFDENVISANNGKVLARGKIFPIVVAELPEKAVENLAKAKGVVRIEKDALVKIFKGKPPSPPGKNKDSSAQPSQQIPWGIDRINATEAWNISNGSASGVIEVAIIDTGIDRDHPDLKDNLAWGVSVLNGIISTKPNAYQDKNGHGTHVAGIIAAVDNEIGVVGVAPAVEIYAIKALGNDGSGWISDIILGIEQALLGPDGVLDSDKDGVIAGDPDDDAAEVISMSFGSSSNVLSLHEALIKAYSYGVVLVAASGNEGALTPSYPAAYPEVIAVGATDKNDDVPSWSNRGVELSAPGVDILSTYPDDDYATLSGTSMACPHVSGVVALIQAAYYNKYGTILPVGNFSDANNSTVRGILHITAEDVNKDGYDSVYGYGIVRADLALKEIS</sequence>
<dbReference type="InterPro" id="IPR023828">
    <property type="entry name" value="Peptidase_S8_Ser-AS"/>
</dbReference>
<dbReference type="PaxDb" id="589924-Ferp_2094"/>
<evidence type="ECO:0000259" key="9">
    <source>
        <dbReference type="Pfam" id="PF00082"/>
    </source>
</evidence>
<keyword evidence="5 6" id="KW-0720">Serine protease</keyword>
<dbReference type="Gene3D" id="3.30.70.80">
    <property type="entry name" value="Peptidase S8 propeptide/proteinase inhibitor I9"/>
    <property type="match status" value="1"/>
</dbReference>
<dbReference type="InterPro" id="IPR022398">
    <property type="entry name" value="Peptidase_S8_His-AS"/>
</dbReference>
<dbReference type="InterPro" id="IPR037045">
    <property type="entry name" value="S8pro/Inhibitor_I9_sf"/>
</dbReference>
<dbReference type="PANTHER" id="PTHR43806">
    <property type="entry name" value="PEPTIDASE S8"/>
    <property type="match status" value="1"/>
</dbReference>
<dbReference type="RefSeq" id="WP_012966564.1">
    <property type="nucleotide sequence ID" value="NC_013849.1"/>
</dbReference>
<dbReference type="CDD" id="cd07477">
    <property type="entry name" value="Peptidases_S8_Subtilisin_subset"/>
    <property type="match status" value="1"/>
</dbReference>
<dbReference type="SMR" id="D3S0G2"/>
<dbReference type="Proteomes" id="UP000002613">
    <property type="component" value="Chromosome"/>
</dbReference>
<dbReference type="EMBL" id="CP001899">
    <property type="protein sequence ID" value="ADC66225.1"/>
    <property type="molecule type" value="Genomic_DNA"/>
</dbReference>
<dbReference type="InterPro" id="IPR023827">
    <property type="entry name" value="Peptidase_S8_Asp-AS"/>
</dbReference>
<dbReference type="PRINTS" id="PR00723">
    <property type="entry name" value="SUBTILISIN"/>
</dbReference>
<dbReference type="PROSITE" id="PS51892">
    <property type="entry name" value="SUBTILASE"/>
    <property type="match status" value="1"/>
</dbReference>
<dbReference type="InterPro" id="IPR000209">
    <property type="entry name" value="Peptidase_S8/S53_dom"/>
</dbReference>
<keyword evidence="3" id="KW-0479">Metal-binding</keyword>
<protein>
    <submittedName>
        <fullName evidence="10">Peptidase S8 and S53 subtilisin kexin sedolisin</fullName>
    </submittedName>
</protein>
<dbReference type="PROSITE" id="PS00136">
    <property type="entry name" value="SUBTILASE_ASP"/>
    <property type="match status" value="1"/>
</dbReference>
<dbReference type="KEGG" id="fpl:Ferp_2094"/>
<dbReference type="SUPFAM" id="SSF52743">
    <property type="entry name" value="Subtilisin-like"/>
    <property type="match status" value="1"/>
</dbReference>
<feature type="domain" description="Peptidase S8/S53" evidence="9">
    <location>
        <begin position="138"/>
        <end position="413"/>
    </location>
</feature>
<keyword evidence="4 6" id="KW-0378">Hydrolase</keyword>
<dbReference type="GO" id="GO:0004252">
    <property type="term" value="F:serine-type endopeptidase activity"/>
    <property type="evidence" value="ECO:0007669"/>
    <property type="project" value="UniProtKB-UniRule"/>
</dbReference>
<comment type="similarity">
    <text evidence="1 6 7">Belongs to the peptidase S8 family.</text>
</comment>
<feature type="active site" description="Charge relay system" evidence="6">
    <location>
        <position position="181"/>
    </location>
</feature>
<evidence type="ECO:0000313" key="11">
    <source>
        <dbReference type="Proteomes" id="UP000002613"/>
    </source>
</evidence>
<evidence type="ECO:0000256" key="3">
    <source>
        <dbReference type="ARBA" id="ARBA00022723"/>
    </source>
</evidence>
<evidence type="ECO:0000256" key="8">
    <source>
        <dbReference type="SAM" id="MobiDB-lite"/>
    </source>
</evidence>
<dbReference type="Gene3D" id="3.40.50.200">
    <property type="entry name" value="Peptidase S8/S53 domain"/>
    <property type="match status" value="1"/>
</dbReference>
<gene>
    <name evidence="10" type="ordered locus">Ferp_2094</name>
</gene>
<dbReference type="GO" id="GO:0006508">
    <property type="term" value="P:proteolysis"/>
    <property type="evidence" value="ECO:0007669"/>
    <property type="project" value="UniProtKB-KW"/>
</dbReference>
<evidence type="ECO:0000256" key="7">
    <source>
        <dbReference type="RuleBase" id="RU003355"/>
    </source>
</evidence>
<evidence type="ECO:0000256" key="1">
    <source>
        <dbReference type="ARBA" id="ARBA00011073"/>
    </source>
</evidence>
<evidence type="ECO:0000256" key="6">
    <source>
        <dbReference type="PROSITE-ProRule" id="PRU01240"/>
    </source>
</evidence>
<dbReference type="InterPro" id="IPR034202">
    <property type="entry name" value="Subtilisin_Carlsberg-like"/>
</dbReference>
<feature type="region of interest" description="Disordered" evidence="8">
    <location>
        <begin position="91"/>
        <end position="111"/>
    </location>
</feature>
<dbReference type="AlphaFoldDB" id="D3S0G2"/>
<dbReference type="InterPro" id="IPR036852">
    <property type="entry name" value="Peptidase_S8/S53_dom_sf"/>
</dbReference>
<organism evidence="10 11">
    <name type="scientific">Ferroglobus placidus (strain DSM 10642 / AEDII12DO)</name>
    <dbReference type="NCBI Taxonomy" id="589924"/>
    <lineage>
        <taxon>Archaea</taxon>
        <taxon>Methanobacteriati</taxon>
        <taxon>Methanobacteriota</taxon>
        <taxon>Archaeoglobi</taxon>
        <taxon>Archaeoglobales</taxon>
        <taxon>Archaeoglobaceae</taxon>
        <taxon>Ferroglobus</taxon>
    </lineage>
</organism>
<dbReference type="eggNOG" id="arCOG00702">
    <property type="taxonomic scope" value="Archaea"/>
</dbReference>
<evidence type="ECO:0000256" key="2">
    <source>
        <dbReference type="ARBA" id="ARBA00022670"/>
    </source>
</evidence>
<dbReference type="STRING" id="589924.Ferp_2094"/>
<keyword evidence="2 6" id="KW-0645">Protease</keyword>
<dbReference type="InterPro" id="IPR050131">
    <property type="entry name" value="Peptidase_S8_subtilisin-like"/>
</dbReference>
<evidence type="ECO:0000256" key="4">
    <source>
        <dbReference type="ARBA" id="ARBA00022801"/>
    </source>
</evidence>
<feature type="active site" description="Charge relay system" evidence="6">
    <location>
        <position position="143"/>
    </location>
</feature>
<dbReference type="OrthoDB" id="51681at2157"/>
<dbReference type="PROSITE" id="PS00137">
    <property type="entry name" value="SUBTILASE_HIS"/>
    <property type="match status" value="1"/>
</dbReference>
<dbReference type="Pfam" id="PF00082">
    <property type="entry name" value="Peptidase_S8"/>
    <property type="match status" value="1"/>
</dbReference>
<dbReference type="InterPro" id="IPR015500">
    <property type="entry name" value="Peptidase_S8_subtilisin-rel"/>
</dbReference>
<dbReference type="GO" id="GO:0046872">
    <property type="term" value="F:metal ion binding"/>
    <property type="evidence" value="ECO:0007669"/>
    <property type="project" value="UniProtKB-KW"/>
</dbReference>